<dbReference type="EMBL" id="RCSX01000014">
    <property type="protein sequence ID" value="KAF7926414.1"/>
    <property type="molecule type" value="Genomic_DNA"/>
</dbReference>
<evidence type="ECO:0000313" key="2">
    <source>
        <dbReference type="Proteomes" id="UP000783213"/>
    </source>
</evidence>
<proteinExistence type="predicted"/>
<sequence>MIENGIAQLAIEYNTHEKGHVIIVGCTTAAEMWKKLCAHYKESGFSTKANAINAFISIDYTDPTTVEESKIAFNNTVTGLDKLSLPLHRECQRSKLTNKSIPPTLVSFKADIADESRNQAKTSSTTGSALTAHNIKSKKKDRVLCKGCNKWAFHTESGYLEVFPKLKEKFFKRKSAITTNLSDQSDSDSDSDNSAHLSELSNNKRAYMMSGMCFYPAANSQLSSAMTCS</sequence>
<dbReference type="GeneID" id="62233483"/>
<dbReference type="RefSeq" id="XP_038809577.1">
    <property type="nucleotide sequence ID" value="XM_038954332.1"/>
</dbReference>
<accession>A0ABQ7IK44</accession>
<comment type="caution">
    <text evidence="1">The sequence shown here is derived from an EMBL/GenBank/DDBJ whole genome shotgun (WGS) entry which is preliminary data.</text>
</comment>
<protein>
    <submittedName>
        <fullName evidence="1">Uncharacterized protein</fullName>
    </submittedName>
</protein>
<organism evidence="1 2">
    <name type="scientific">Botrytis deweyae</name>
    <dbReference type="NCBI Taxonomy" id="2478750"/>
    <lineage>
        <taxon>Eukaryota</taxon>
        <taxon>Fungi</taxon>
        <taxon>Dikarya</taxon>
        <taxon>Ascomycota</taxon>
        <taxon>Pezizomycotina</taxon>
        <taxon>Leotiomycetes</taxon>
        <taxon>Helotiales</taxon>
        <taxon>Sclerotiniaceae</taxon>
        <taxon>Botrytis</taxon>
    </lineage>
</organism>
<reference evidence="1 2" key="1">
    <citation type="journal article" date="2020" name="Genome Biol. Evol.">
        <title>Comparative genomics of Sclerotiniaceae.</title>
        <authorList>
            <person name="Valero Jimenez C.A."/>
            <person name="Steentjes M."/>
            <person name="Scholten O.E."/>
            <person name="Van Kan J.A.L."/>
        </authorList>
    </citation>
    <scope>NUCLEOTIDE SEQUENCE [LARGE SCALE GENOMIC DNA]</scope>
    <source>
        <strain evidence="1 2">B1</strain>
    </source>
</reference>
<keyword evidence="2" id="KW-1185">Reference proteome</keyword>
<evidence type="ECO:0000313" key="1">
    <source>
        <dbReference type="EMBL" id="KAF7926414.1"/>
    </source>
</evidence>
<gene>
    <name evidence="1" type="ORF">EAE98_006709</name>
</gene>
<dbReference type="Pfam" id="PF14223">
    <property type="entry name" value="Retrotran_gag_2"/>
    <property type="match status" value="1"/>
</dbReference>
<dbReference type="Proteomes" id="UP000783213">
    <property type="component" value="Unassembled WGS sequence"/>
</dbReference>
<name>A0ABQ7IK44_9HELO</name>